<protein>
    <submittedName>
        <fullName evidence="2">Uncharacterized protein</fullName>
    </submittedName>
</protein>
<evidence type="ECO:0000256" key="1">
    <source>
        <dbReference type="SAM" id="SignalP"/>
    </source>
</evidence>
<dbReference type="AlphaFoldDB" id="A0A8T0J1A7"/>
<keyword evidence="1" id="KW-0732">Signal</keyword>
<sequence>MILWSVVLFLLTSITRVYPRTMIWGLTTSNRVGFISSDKHSYFYTSLPCLIS</sequence>
<keyword evidence="3" id="KW-1185">Reference proteome</keyword>
<gene>
    <name evidence="2" type="ORF">KC19_1G018200</name>
</gene>
<organism evidence="2 3">
    <name type="scientific">Ceratodon purpureus</name>
    <name type="common">Fire moss</name>
    <name type="synonym">Dicranum purpureum</name>
    <dbReference type="NCBI Taxonomy" id="3225"/>
    <lineage>
        <taxon>Eukaryota</taxon>
        <taxon>Viridiplantae</taxon>
        <taxon>Streptophyta</taxon>
        <taxon>Embryophyta</taxon>
        <taxon>Bryophyta</taxon>
        <taxon>Bryophytina</taxon>
        <taxon>Bryopsida</taxon>
        <taxon>Dicranidae</taxon>
        <taxon>Pseudoditrichales</taxon>
        <taxon>Ditrichaceae</taxon>
        <taxon>Ceratodon</taxon>
    </lineage>
</organism>
<dbReference type="Proteomes" id="UP000822688">
    <property type="component" value="Chromosome 1"/>
</dbReference>
<reference evidence="2" key="1">
    <citation type="submission" date="2020-06" db="EMBL/GenBank/DDBJ databases">
        <title>WGS assembly of Ceratodon purpureus strain R40.</title>
        <authorList>
            <person name="Carey S.B."/>
            <person name="Jenkins J."/>
            <person name="Shu S."/>
            <person name="Lovell J.T."/>
            <person name="Sreedasyam A."/>
            <person name="Maumus F."/>
            <person name="Tiley G.P."/>
            <person name="Fernandez-Pozo N."/>
            <person name="Barry K."/>
            <person name="Chen C."/>
            <person name="Wang M."/>
            <person name="Lipzen A."/>
            <person name="Daum C."/>
            <person name="Saski C.A."/>
            <person name="Payton A.C."/>
            <person name="Mcbreen J.C."/>
            <person name="Conrad R.E."/>
            <person name="Kollar L.M."/>
            <person name="Olsson S."/>
            <person name="Huttunen S."/>
            <person name="Landis J.B."/>
            <person name="Wickett N.J."/>
            <person name="Johnson M.G."/>
            <person name="Rensing S.A."/>
            <person name="Grimwood J."/>
            <person name="Schmutz J."/>
            <person name="Mcdaniel S.F."/>
        </authorList>
    </citation>
    <scope>NUCLEOTIDE SEQUENCE</scope>
    <source>
        <strain evidence="2">R40</strain>
    </source>
</reference>
<feature type="chain" id="PRO_5035793454" evidence="1">
    <location>
        <begin position="20"/>
        <end position="52"/>
    </location>
</feature>
<proteinExistence type="predicted"/>
<name>A0A8T0J1A7_CERPU</name>
<evidence type="ECO:0000313" key="3">
    <source>
        <dbReference type="Proteomes" id="UP000822688"/>
    </source>
</evidence>
<feature type="signal peptide" evidence="1">
    <location>
        <begin position="1"/>
        <end position="19"/>
    </location>
</feature>
<comment type="caution">
    <text evidence="2">The sequence shown here is derived from an EMBL/GenBank/DDBJ whole genome shotgun (WGS) entry which is preliminary data.</text>
</comment>
<evidence type="ECO:0000313" key="2">
    <source>
        <dbReference type="EMBL" id="KAG0589385.1"/>
    </source>
</evidence>
<accession>A0A8T0J1A7</accession>
<dbReference type="EMBL" id="CM026421">
    <property type="protein sequence ID" value="KAG0589385.1"/>
    <property type="molecule type" value="Genomic_DNA"/>
</dbReference>